<feature type="compositionally biased region" description="Polar residues" evidence="6">
    <location>
        <begin position="130"/>
        <end position="143"/>
    </location>
</feature>
<dbReference type="PANTHER" id="PTHR21490">
    <property type="entry name" value="ENKURIN-RELATED"/>
    <property type="match status" value="1"/>
</dbReference>
<dbReference type="AlphaFoldDB" id="H2XT68"/>
<sequence>PRVRPEAQEVAEKSKGCMGALLLNLEIISLDDYCNTRGKQEKNHTAANVRRMREIQRNSRAREQEKQEKKNTPVKALWKSTQYEGVESKVKNFMQSPPQAPRPNTERPHSAPAGSRRQENFNSEKEKFQPTRSQTPRARSPSPNFVARNARAAKSYELKRSRSQLALRESDEKYQQGLKNYEETVKGKTPSYLRSRQRQWDMQERDRIRNAPDPTVPEGHTVLPDKERKATLTTLRKSQQELLERHRLLPIRSADTMGVRNRKTELEKQIMEVDEAIKVFERPRVFVRLGE</sequence>
<reference evidence="8" key="4">
    <citation type="submission" date="2025-09" db="UniProtKB">
        <authorList>
            <consortium name="Ensembl"/>
        </authorList>
    </citation>
    <scope>IDENTIFICATION</scope>
</reference>
<feature type="domain" description="Enkurin" evidence="7">
    <location>
        <begin position="195"/>
        <end position="288"/>
    </location>
</feature>
<dbReference type="HOGENOM" id="CLU_068901_0_0_1"/>
<name>H2XT68_CIOIN</name>
<dbReference type="Pfam" id="PF13864">
    <property type="entry name" value="Enkurin"/>
    <property type="match status" value="1"/>
</dbReference>
<feature type="region of interest" description="Disordered" evidence="6">
    <location>
        <begin position="55"/>
        <end position="79"/>
    </location>
</feature>
<evidence type="ECO:0000256" key="2">
    <source>
        <dbReference type="ARBA" id="ARBA00004245"/>
    </source>
</evidence>
<evidence type="ECO:0000313" key="8">
    <source>
        <dbReference type="Ensembl" id="ENSCINP00000032852.1"/>
    </source>
</evidence>
<dbReference type="OMA" id="DHWRKEA"/>
<keyword evidence="5" id="KW-0966">Cell projection</keyword>
<dbReference type="GeneTree" id="ENSGT00940000153866"/>
<keyword evidence="9" id="KW-1185">Reference proteome</keyword>
<keyword evidence="4" id="KW-0206">Cytoskeleton</keyword>
<reference evidence="8" key="2">
    <citation type="journal article" date="2008" name="Genome Biol.">
        <title>Improved genome assembly and evidence-based global gene model set for the chordate Ciona intestinalis: new insight into intron and operon populations.</title>
        <authorList>
            <person name="Satou Y."/>
            <person name="Mineta K."/>
            <person name="Ogasawara M."/>
            <person name="Sasakura Y."/>
            <person name="Shoguchi E."/>
            <person name="Ueno K."/>
            <person name="Yamada L."/>
            <person name="Matsumoto J."/>
            <person name="Wasserscheid J."/>
            <person name="Dewar K."/>
            <person name="Wiley G.B."/>
            <person name="Macmil S.L."/>
            <person name="Roe B.A."/>
            <person name="Zeller R.W."/>
            <person name="Hastings K.E."/>
            <person name="Lemaire P."/>
            <person name="Lindquist E."/>
            <person name="Endo T."/>
            <person name="Hotta K."/>
            <person name="Inaba K."/>
        </authorList>
    </citation>
    <scope>NUCLEOTIDE SEQUENCE [LARGE SCALE GENOMIC DNA]</scope>
    <source>
        <strain evidence="8">wild type</strain>
    </source>
</reference>
<accession>H2XT68</accession>
<dbReference type="Proteomes" id="UP000008144">
    <property type="component" value="Chromosome 6"/>
</dbReference>
<feature type="region of interest" description="Disordered" evidence="6">
    <location>
        <begin position="93"/>
        <end position="171"/>
    </location>
</feature>
<dbReference type="PROSITE" id="PS51665">
    <property type="entry name" value="ENKURIN"/>
    <property type="match status" value="1"/>
</dbReference>
<comment type="subcellular location">
    <subcellularLocation>
        <location evidence="1">Cell projection</location>
        <location evidence="1">Cilium</location>
    </subcellularLocation>
    <subcellularLocation>
        <location evidence="2">Cytoplasm</location>
        <location evidence="2">Cytoskeleton</location>
    </subcellularLocation>
</comment>
<organism evidence="8 9">
    <name type="scientific">Ciona intestinalis</name>
    <name type="common">Transparent sea squirt</name>
    <name type="synonym">Ascidia intestinalis</name>
    <dbReference type="NCBI Taxonomy" id="7719"/>
    <lineage>
        <taxon>Eukaryota</taxon>
        <taxon>Metazoa</taxon>
        <taxon>Chordata</taxon>
        <taxon>Tunicata</taxon>
        <taxon>Ascidiacea</taxon>
        <taxon>Phlebobranchia</taxon>
        <taxon>Cionidae</taxon>
        <taxon>Ciona</taxon>
    </lineage>
</organism>
<evidence type="ECO:0000259" key="7">
    <source>
        <dbReference type="PROSITE" id="PS51665"/>
    </source>
</evidence>
<keyword evidence="3" id="KW-0963">Cytoplasm</keyword>
<evidence type="ECO:0000313" key="9">
    <source>
        <dbReference type="Proteomes" id="UP000008144"/>
    </source>
</evidence>
<dbReference type="InterPro" id="IPR027012">
    <property type="entry name" value="Enkurin_dom"/>
</dbReference>
<dbReference type="InParanoid" id="H2XT68"/>
<dbReference type="GO" id="GO:0005881">
    <property type="term" value="C:cytoplasmic microtubule"/>
    <property type="evidence" value="ECO:0000318"/>
    <property type="project" value="GO_Central"/>
</dbReference>
<evidence type="ECO:0000256" key="5">
    <source>
        <dbReference type="ARBA" id="ARBA00023273"/>
    </source>
</evidence>
<dbReference type="EMBL" id="EAAA01002293">
    <property type="status" value="NOT_ANNOTATED_CDS"/>
    <property type="molecule type" value="Genomic_DNA"/>
</dbReference>
<dbReference type="Ensembl" id="ENSCINT00000031047.1">
    <property type="protein sequence ID" value="ENSCINP00000032852.1"/>
    <property type="gene ID" value="ENSCING00000021864.1"/>
</dbReference>
<reference evidence="9" key="1">
    <citation type="journal article" date="2002" name="Science">
        <title>The draft genome of Ciona intestinalis: insights into chordate and vertebrate origins.</title>
        <authorList>
            <person name="Dehal P."/>
            <person name="Satou Y."/>
            <person name="Campbell R.K."/>
            <person name="Chapman J."/>
            <person name="Degnan B."/>
            <person name="De Tomaso A."/>
            <person name="Davidson B."/>
            <person name="Di Gregorio A."/>
            <person name="Gelpke M."/>
            <person name="Goodstein D.M."/>
            <person name="Harafuji N."/>
            <person name="Hastings K.E."/>
            <person name="Ho I."/>
            <person name="Hotta K."/>
            <person name="Huang W."/>
            <person name="Kawashima T."/>
            <person name="Lemaire P."/>
            <person name="Martinez D."/>
            <person name="Meinertzhagen I.A."/>
            <person name="Necula S."/>
            <person name="Nonaka M."/>
            <person name="Putnam N."/>
            <person name="Rash S."/>
            <person name="Saiga H."/>
            <person name="Satake M."/>
            <person name="Terry A."/>
            <person name="Yamada L."/>
            <person name="Wang H.G."/>
            <person name="Awazu S."/>
            <person name="Azumi K."/>
            <person name="Boore J."/>
            <person name="Branno M."/>
            <person name="Chin-Bow S."/>
            <person name="DeSantis R."/>
            <person name="Doyle S."/>
            <person name="Francino P."/>
            <person name="Keys D.N."/>
            <person name="Haga S."/>
            <person name="Hayashi H."/>
            <person name="Hino K."/>
            <person name="Imai K.S."/>
            <person name="Inaba K."/>
            <person name="Kano S."/>
            <person name="Kobayashi K."/>
            <person name="Kobayashi M."/>
            <person name="Lee B.I."/>
            <person name="Makabe K.W."/>
            <person name="Manohar C."/>
            <person name="Matassi G."/>
            <person name="Medina M."/>
            <person name="Mochizuki Y."/>
            <person name="Mount S."/>
            <person name="Morishita T."/>
            <person name="Miura S."/>
            <person name="Nakayama A."/>
            <person name="Nishizaka S."/>
            <person name="Nomoto H."/>
            <person name="Ohta F."/>
            <person name="Oishi K."/>
            <person name="Rigoutsos I."/>
            <person name="Sano M."/>
            <person name="Sasaki A."/>
            <person name="Sasakura Y."/>
            <person name="Shoguchi E."/>
            <person name="Shin-i T."/>
            <person name="Spagnuolo A."/>
            <person name="Stainier D."/>
            <person name="Suzuki M.M."/>
            <person name="Tassy O."/>
            <person name="Takatori N."/>
            <person name="Tokuoka M."/>
            <person name="Yagi K."/>
            <person name="Yoshizaki F."/>
            <person name="Wada S."/>
            <person name="Zhang C."/>
            <person name="Hyatt P.D."/>
            <person name="Larimer F."/>
            <person name="Detter C."/>
            <person name="Doggett N."/>
            <person name="Glavina T."/>
            <person name="Hawkins T."/>
            <person name="Richardson P."/>
            <person name="Lucas S."/>
            <person name="Kohara Y."/>
            <person name="Levine M."/>
            <person name="Satoh N."/>
            <person name="Rokhsar D.S."/>
        </authorList>
    </citation>
    <scope>NUCLEOTIDE SEQUENCE [LARGE SCALE GENOMIC DNA]</scope>
</reference>
<evidence type="ECO:0000256" key="1">
    <source>
        <dbReference type="ARBA" id="ARBA00004138"/>
    </source>
</evidence>
<feature type="compositionally biased region" description="Basic and acidic residues" evidence="6">
    <location>
        <begin position="116"/>
        <end position="129"/>
    </location>
</feature>
<dbReference type="STRING" id="7719.ENSCINP00000032852"/>
<evidence type="ECO:0000256" key="4">
    <source>
        <dbReference type="ARBA" id="ARBA00023212"/>
    </source>
</evidence>
<dbReference type="GO" id="GO:0005929">
    <property type="term" value="C:cilium"/>
    <property type="evidence" value="ECO:0007669"/>
    <property type="project" value="UniProtKB-SubCell"/>
</dbReference>
<protein>
    <recommendedName>
        <fullName evidence="7">Enkurin domain-containing protein</fullName>
    </recommendedName>
</protein>
<feature type="region of interest" description="Disordered" evidence="6">
    <location>
        <begin position="208"/>
        <end position="227"/>
    </location>
</feature>
<feature type="compositionally biased region" description="Basic and acidic residues" evidence="6">
    <location>
        <begin position="55"/>
        <end position="71"/>
    </location>
</feature>
<evidence type="ECO:0000256" key="6">
    <source>
        <dbReference type="SAM" id="MobiDB-lite"/>
    </source>
</evidence>
<dbReference type="PANTHER" id="PTHR21490:SF2">
    <property type="entry name" value="ENKURIN DOMAIN-CONTAINING PROTEIN 1"/>
    <property type="match status" value="1"/>
</dbReference>
<dbReference type="FunCoup" id="H2XT68">
    <property type="interactions" value="5"/>
</dbReference>
<proteinExistence type="predicted"/>
<evidence type="ECO:0000256" key="3">
    <source>
        <dbReference type="ARBA" id="ARBA00022490"/>
    </source>
</evidence>
<dbReference type="InterPro" id="IPR052102">
    <property type="entry name" value="Enkurin_domain-protein"/>
</dbReference>
<reference evidence="8" key="3">
    <citation type="submission" date="2025-08" db="UniProtKB">
        <authorList>
            <consortium name="Ensembl"/>
        </authorList>
    </citation>
    <scope>IDENTIFICATION</scope>
</reference>